<dbReference type="AlphaFoldDB" id="A0A0D1YFK0"/>
<dbReference type="STRING" id="1016849.A0A0D1YFK0"/>
<dbReference type="GO" id="GO:0005975">
    <property type="term" value="P:carbohydrate metabolic process"/>
    <property type="evidence" value="ECO:0007669"/>
    <property type="project" value="InterPro"/>
</dbReference>
<dbReference type="PANTHER" id="PTHR16631">
    <property type="entry name" value="GLUCAN 1,3-BETA-GLUCOSIDASE"/>
    <property type="match status" value="1"/>
</dbReference>
<name>A0A0D1YFK0_9EURO</name>
<keyword evidence="7" id="KW-0325">Glycoprotein</keyword>
<evidence type="ECO:0000256" key="10">
    <source>
        <dbReference type="ARBA" id="ARBA00038929"/>
    </source>
</evidence>
<keyword evidence="5 13" id="KW-0732">Signal</keyword>
<evidence type="ECO:0000256" key="1">
    <source>
        <dbReference type="ARBA" id="ARBA00004191"/>
    </source>
</evidence>
<evidence type="ECO:0000256" key="2">
    <source>
        <dbReference type="ARBA" id="ARBA00008773"/>
    </source>
</evidence>
<dbReference type="EC" id="3.2.1.58" evidence="10"/>
<evidence type="ECO:0000256" key="6">
    <source>
        <dbReference type="ARBA" id="ARBA00022801"/>
    </source>
</evidence>
<evidence type="ECO:0000256" key="7">
    <source>
        <dbReference type="ARBA" id="ARBA00023180"/>
    </source>
</evidence>
<evidence type="ECO:0000256" key="9">
    <source>
        <dbReference type="ARBA" id="ARBA00036824"/>
    </source>
</evidence>
<comment type="subcellular location">
    <subcellularLocation>
        <location evidence="1">Secreted</location>
        <location evidence="1">Cell wall</location>
    </subcellularLocation>
</comment>
<proteinExistence type="inferred from homology"/>
<dbReference type="GO" id="GO:0042973">
    <property type="term" value="F:glucan endo-1,3-beta-D-glucosidase activity"/>
    <property type="evidence" value="ECO:0007669"/>
    <property type="project" value="TreeGrafter"/>
</dbReference>
<evidence type="ECO:0000256" key="4">
    <source>
        <dbReference type="ARBA" id="ARBA00022525"/>
    </source>
</evidence>
<feature type="signal peptide" evidence="13">
    <location>
        <begin position="1"/>
        <end position="20"/>
    </location>
</feature>
<evidence type="ECO:0000313" key="14">
    <source>
        <dbReference type="EMBL" id="KIV79659.1"/>
    </source>
</evidence>
<keyword evidence="6" id="KW-0378">Hydrolase</keyword>
<protein>
    <recommendedName>
        <fullName evidence="10">glucan 1,3-beta-glucosidase</fullName>
        <ecNumber evidence="10">3.2.1.58</ecNumber>
    </recommendedName>
    <alternativeName>
        <fullName evidence="11">Exo-1,3-beta-glucanase</fullName>
    </alternativeName>
</protein>
<dbReference type="InterPro" id="IPR050732">
    <property type="entry name" value="Beta-glucan_modifiers"/>
</dbReference>
<dbReference type="Pfam" id="PF00332">
    <property type="entry name" value="Glyco_hydro_17"/>
    <property type="match status" value="1"/>
</dbReference>
<dbReference type="GO" id="GO:0009986">
    <property type="term" value="C:cell surface"/>
    <property type="evidence" value="ECO:0007669"/>
    <property type="project" value="TreeGrafter"/>
</dbReference>
<comment type="catalytic activity">
    <reaction evidence="9">
        <text>Successive hydrolysis of beta-D-glucose units from the non-reducing ends of (1-&gt;3)-beta-D-glucans, releasing alpha-glucose.</text>
        <dbReference type="EC" id="3.2.1.58"/>
    </reaction>
</comment>
<evidence type="ECO:0000256" key="13">
    <source>
        <dbReference type="SAM" id="SignalP"/>
    </source>
</evidence>
<dbReference type="InterPro" id="IPR000490">
    <property type="entry name" value="Glyco_hydro_17"/>
</dbReference>
<evidence type="ECO:0000313" key="15">
    <source>
        <dbReference type="Proteomes" id="UP000053599"/>
    </source>
</evidence>
<dbReference type="GO" id="GO:0004338">
    <property type="term" value="F:glucan exo-1,3-beta-glucosidase activity"/>
    <property type="evidence" value="ECO:0007669"/>
    <property type="project" value="UniProtKB-EC"/>
</dbReference>
<evidence type="ECO:0000256" key="11">
    <source>
        <dbReference type="ARBA" id="ARBA00041761"/>
    </source>
</evidence>
<reference evidence="14 15" key="1">
    <citation type="submission" date="2015-01" db="EMBL/GenBank/DDBJ databases">
        <title>The Genome Sequence of Exophiala sideris CBS121828.</title>
        <authorList>
            <consortium name="The Broad Institute Genomics Platform"/>
            <person name="Cuomo C."/>
            <person name="de Hoog S."/>
            <person name="Gorbushina A."/>
            <person name="Stielow B."/>
            <person name="Teixiera M."/>
            <person name="Abouelleil A."/>
            <person name="Chapman S.B."/>
            <person name="Priest M."/>
            <person name="Young S.K."/>
            <person name="Wortman J."/>
            <person name="Nusbaum C."/>
            <person name="Birren B."/>
        </authorList>
    </citation>
    <scope>NUCLEOTIDE SEQUENCE [LARGE SCALE GENOMIC DNA]</scope>
    <source>
        <strain evidence="14 15">CBS 121828</strain>
    </source>
</reference>
<dbReference type="GO" id="GO:0009277">
    <property type="term" value="C:fungal-type cell wall"/>
    <property type="evidence" value="ECO:0007669"/>
    <property type="project" value="TreeGrafter"/>
</dbReference>
<dbReference type="OrthoDB" id="444631at2759"/>
<dbReference type="Proteomes" id="UP000053599">
    <property type="component" value="Unassembled WGS sequence"/>
</dbReference>
<organism evidence="14 15">
    <name type="scientific">Exophiala sideris</name>
    <dbReference type="NCBI Taxonomy" id="1016849"/>
    <lineage>
        <taxon>Eukaryota</taxon>
        <taxon>Fungi</taxon>
        <taxon>Dikarya</taxon>
        <taxon>Ascomycota</taxon>
        <taxon>Pezizomycotina</taxon>
        <taxon>Eurotiomycetes</taxon>
        <taxon>Chaetothyriomycetidae</taxon>
        <taxon>Chaetothyriales</taxon>
        <taxon>Herpotrichiellaceae</taxon>
        <taxon>Exophiala</taxon>
    </lineage>
</organism>
<dbReference type="GO" id="GO:0071555">
    <property type="term" value="P:cell wall organization"/>
    <property type="evidence" value="ECO:0007669"/>
    <property type="project" value="TreeGrafter"/>
</dbReference>
<keyword evidence="8" id="KW-0326">Glycosidase</keyword>
<keyword evidence="3" id="KW-0134">Cell wall</keyword>
<feature type="chain" id="PRO_5002236925" description="glucan 1,3-beta-glucosidase" evidence="13">
    <location>
        <begin position="21"/>
        <end position="308"/>
    </location>
</feature>
<dbReference type="GO" id="GO:0005576">
    <property type="term" value="C:extracellular region"/>
    <property type="evidence" value="ECO:0007669"/>
    <property type="project" value="TreeGrafter"/>
</dbReference>
<dbReference type="HOGENOM" id="CLU_028820_2_0_1"/>
<evidence type="ECO:0000256" key="12">
    <source>
        <dbReference type="RuleBase" id="RU004335"/>
    </source>
</evidence>
<keyword evidence="4" id="KW-0964">Secreted</keyword>
<sequence>MHYRALLSVIILVAPLAVSAAGILGFCLGNMNPDGSCKTTADFEADFTAIKASTDAKVVRTYSASDQDGNPCNTPSQILPAAKAADMQVLLGMWPDGGGYTKEKAAIDAANPASFGDTFYGITVGSEGIYRGTYTPEDLVGWIQDVRKSYPNAQIGTADTWTGWANGSMDSIITSDINLVLANGFPYWQYQAISNATESYFDAMAQALGRVQEVSKSLNKLHFINGEAGWPGTGGTDAGAAIAGDDNMKTYWQSAMCGLLNWGVDIFWFEAFDEPNKPDSTGDNGQVSSEQHWGAFSSSRIAKFDLHC</sequence>
<dbReference type="EMBL" id="KN846953">
    <property type="protein sequence ID" value="KIV79659.1"/>
    <property type="molecule type" value="Genomic_DNA"/>
</dbReference>
<evidence type="ECO:0000256" key="8">
    <source>
        <dbReference type="ARBA" id="ARBA00023295"/>
    </source>
</evidence>
<evidence type="ECO:0000256" key="3">
    <source>
        <dbReference type="ARBA" id="ARBA00022512"/>
    </source>
</evidence>
<comment type="similarity">
    <text evidence="2 12">Belongs to the glycosyl hydrolase 17 family.</text>
</comment>
<dbReference type="Gene3D" id="3.20.20.80">
    <property type="entry name" value="Glycosidases"/>
    <property type="match status" value="1"/>
</dbReference>
<dbReference type="InterPro" id="IPR017853">
    <property type="entry name" value="GH"/>
</dbReference>
<dbReference type="SUPFAM" id="SSF51445">
    <property type="entry name" value="(Trans)glycosidases"/>
    <property type="match status" value="1"/>
</dbReference>
<accession>A0A0D1YFK0</accession>
<gene>
    <name evidence="14" type="ORF">PV11_07208</name>
</gene>
<evidence type="ECO:0000256" key="5">
    <source>
        <dbReference type="ARBA" id="ARBA00022729"/>
    </source>
</evidence>
<dbReference type="PANTHER" id="PTHR16631:SF26">
    <property type="entry name" value="GLUCAN 1,3-BETA-GLUCOSIDASE"/>
    <property type="match status" value="1"/>
</dbReference>